<dbReference type="InterPro" id="IPR046525">
    <property type="entry name" value="DUF6702"/>
</dbReference>
<comment type="caution">
    <text evidence="1">The sequence shown here is derived from an EMBL/GenBank/DDBJ whole genome shotgun (WGS) entry which is preliminary data.</text>
</comment>
<keyword evidence="2" id="KW-1185">Reference proteome</keyword>
<organism evidence="1 2">
    <name type="scientific">Flavobacterium caseinilyticum</name>
    <dbReference type="NCBI Taxonomy" id="2541732"/>
    <lineage>
        <taxon>Bacteria</taxon>
        <taxon>Pseudomonadati</taxon>
        <taxon>Bacteroidota</taxon>
        <taxon>Flavobacteriia</taxon>
        <taxon>Flavobacteriales</taxon>
        <taxon>Flavobacteriaceae</taxon>
        <taxon>Flavobacterium</taxon>
    </lineage>
</organism>
<accession>A0A4R5B502</accession>
<proteinExistence type="predicted"/>
<reference evidence="1 2" key="1">
    <citation type="submission" date="2019-03" db="EMBL/GenBank/DDBJ databases">
        <title>Flavobacterium AT-3-2 sp. nov., isolated from arctic soil.</title>
        <authorList>
            <person name="Chaudhary D.K."/>
        </authorList>
    </citation>
    <scope>NUCLEOTIDE SEQUENCE [LARGE SCALE GENOMIC DNA]</scope>
    <source>
        <strain evidence="1 2">AT-3-2</strain>
    </source>
</reference>
<dbReference type="EMBL" id="SMFM01000001">
    <property type="protein sequence ID" value="TDD78694.1"/>
    <property type="molecule type" value="Genomic_DNA"/>
</dbReference>
<evidence type="ECO:0000313" key="1">
    <source>
        <dbReference type="EMBL" id="TDD78694.1"/>
    </source>
</evidence>
<protein>
    <recommendedName>
        <fullName evidence="3">Peptidase E</fullName>
    </recommendedName>
</protein>
<sequence length="167" mass="19321">MKKTILITFFGLLFLTLTSFSVHKFYVALYQVNYAPEKKMLQITARIFVDDLNSAVGKKYSKKINLGSENETIEDVNLLKKYFSEKFYLKVNGQTKPLHFLSKEMEGDVLICYFNMRDIPKVNSLEIFNSIIIEGNSEQQNIMHFNVLGTKNTLLFTESTSKGMLKY</sequence>
<dbReference type="OrthoDB" id="5735516at2"/>
<dbReference type="Proteomes" id="UP000295278">
    <property type="component" value="Unassembled WGS sequence"/>
</dbReference>
<gene>
    <name evidence="1" type="ORF">E0F89_03425</name>
</gene>
<evidence type="ECO:0000313" key="2">
    <source>
        <dbReference type="Proteomes" id="UP000295278"/>
    </source>
</evidence>
<name>A0A4R5B502_9FLAO</name>
<dbReference type="AlphaFoldDB" id="A0A4R5B502"/>
<evidence type="ECO:0008006" key="3">
    <source>
        <dbReference type="Google" id="ProtNLM"/>
    </source>
</evidence>
<dbReference type="RefSeq" id="WP_131908446.1">
    <property type="nucleotide sequence ID" value="NZ_SMFM01000001.1"/>
</dbReference>
<dbReference type="Pfam" id="PF20420">
    <property type="entry name" value="DUF6702"/>
    <property type="match status" value="1"/>
</dbReference>